<keyword evidence="8" id="KW-1185">Reference proteome</keyword>
<dbReference type="CDD" id="cd02440">
    <property type="entry name" value="AdoMet_MTases"/>
    <property type="match status" value="1"/>
</dbReference>
<evidence type="ECO:0000256" key="5">
    <source>
        <dbReference type="ARBA" id="ARBA00023098"/>
    </source>
</evidence>
<evidence type="ECO:0000256" key="6">
    <source>
        <dbReference type="PIRSR" id="PIRSR003085-1"/>
    </source>
</evidence>
<dbReference type="GO" id="GO:0032259">
    <property type="term" value="P:methylation"/>
    <property type="evidence" value="ECO:0007669"/>
    <property type="project" value="UniProtKB-KW"/>
</dbReference>
<dbReference type="InterPro" id="IPR029063">
    <property type="entry name" value="SAM-dependent_MTases_sf"/>
</dbReference>
<keyword evidence="4" id="KW-0949">S-adenosyl-L-methionine</keyword>
<keyword evidence="5" id="KW-0443">Lipid metabolism</keyword>
<dbReference type="SUPFAM" id="SSF53335">
    <property type="entry name" value="S-adenosyl-L-methionine-dependent methyltransferases"/>
    <property type="match status" value="1"/>
</dbReference>
<evidence type="ECO:0000313" key="7">
    <source>
        <dbReference type="EMBL" id="EPD14158.1"/>
    </source>
</evidence>
<evidence type="ECO:0000256" key="3">
    <source>
        <dbReference type="ARBA" id="ARBA00022679"/>
    </source>
</evidence>
<comment type="similarity">
    <text evidence="1">Belongs to the CFA/CMAS family.</text>
</comment>
<dbReference type="PANTHER" id="PTHR43667">
    <property type="entry name" value="CYCLOPROPANE-FATTY-ACYL-PHOSPHOLIPID SYNTHASE"/>
    <property type="match status" value="1"/>
</dbReference>
<dbReference type="Pfam" id="PF02353">
    <property type="entry name" value="CMAS"/>
    <property type="match status" value="1"/>
</dbReference>
<evidence type="ECO:0000256" key="1">
    <source>
        <dbReference type="ARBA" id="ARBA00010815"/>
    </source>
</evidence>
<dbReference type="Proteomes" id="UP000015462">
    <property type="component" value="Unassembled WGS sequence"/>
</dbReference>
<dbReference type="Gene3D" id="3.40.50.150">
    <property type="entry name" value="Vaccinia Virus protein VP39"/>
    <property type="match status" value="1"/>
</dbReference>
<gene>
    <name evidence="7" type="ORF">L196_01625</name>
</gene>
<reference evidence="7 8" key="1">
    <citation type="journal article" date="2013" name="Genome Announc.">
        <title>Genome Sequence of the Pyrene- and Fluoranthene-Degrading Bacterium Cycloclasticus sp. Strain PY97M.</title>
        <authorList>
            <person name="Cui Z."/>
            <person name="Xu G."/>
            <person name="Li Q."/>
            <person name="Gao W."/>
            <person name="Zheng L."/>
        </authorList>
    </citation>
    <scope>NUCLEOTIDE SEQUENCE [LARGE SCALE GENOMIC DNA]</scope>
    <source>
        <strain evidence="7 8">PY97M</strain>
    </source>
</reference>
<evidence type="ECO:0000313" key="8">
    <source>
        <dbReference type="Proteomes" id="UP000015462"/>
    </source>
</evidence>
<feature type="active site" evidence="6">
    <location>
        <position position="399"/>
    </location>
</feature>
<sequence length="431" mass="49197">MSKSASVRKLTQHLENKASHRRGTLFSKVLKKAVFKQLNHLQYGQLTLTDSGETHHFMGDKSSDLVVEINVLNNEFYWYIALGGSIGAAESYINDYWRTPDLTKVIQLFALNQSVMDSMETGLASFTSPIKKAFHWLNKNTHKGSKSNIVAHYDLGNDFFKLFLDPTMMYSSGIFYQPDNTMEQASANKLERICTRLKLRPEDQVIEIGTGWGGFAMYAAKHYGCHVTTTTISEEQYAYAQQQIDNAGLSNKITLLKQDYRELTGQYDKLVSIEMIEAVGHQYFDTFFSKCSALLKDDGEMLIQAITISDQRFNSAKKDVDFIKRYIFPGSCIPSINAISHSLTKSSDLRMTNMDDFGMHYARTLNEWNKSFKNNIQEVKAQGFSDEFIRMWEYYFSYCEGGFKEQVISVSQLHLVKPMARVPMSLVALET</sequence>
<accession>A0AB33Z4H9</accession>
<dbReference type="GO" id="GO:0008168">
    <property type="term" value="F:methyltransferase activity"/>
    <property type="evidence" value="ECO:0007669"/>
    <property type="project" value="UniProtKB-KW"/>
</dbReference>
<proteinExistence type="inferred from homology"/>
<dbReference type="AlphaFoldDB" id="A0AB33Z4H9"/>
<dbReference type="PIRSF" id="PIRSF003085">
    <property type="entry name" value="CMAS"/>
    <property type="match status" value="1"/>
</dbReference>
<dbReference type="PANTHER" id="PTHR43667:SF2">
    <property type="entry name" value="FATTY ACID C-METHYL TRANSFERASE"/>
    <property type="match status" value="1"/>
</dbReference>
<protein>
    <submittedName>
        <fullName evidence="7">Cyclopropane-fatty-acyl-phospholipid synthase</fullName>
    </submittedName>
</protein>
<organism evidence="7 8">
    <name type="scientific">Cycloclasticus pugetii</name>
    <dbReference type="NCBI Taxonomy" id="34068"/>
    <lineage>
        <taxon>Bacteria</taxon>
        <taxon>Pseudomonadati</taxon>
        <taxon>Pseudomonadota</taxon>
        <taxon>Gammaproteobacteria</taxon>
        <taxon>Thiotrichales</taxon>
        <taxon>Piscirickettsiaceae</taxon>
        <taxon>Cycloclasticus</taxon>
    </lineage>
</organism>
<keyword evidence="3" id="KW-0808">Transferase</keyword>
<dbReference type="InterPro" id="IPR050723">
    <property type="entry name" value="CFA/CMAS"/>
</dbReference>
<evidence type="ECO:0000256" key="2">
    <source>
        <dbReference type="ARBA" id="ARBA00022603"/>
    </source>
</evidence>
<evidence type="ECO:0000256" key="4">
    <source>
        <dbReference type="ARBA" id="ARBA00022691"/>
    </source>
</evidence>
<name>A0AB33Z4H9_9GAMM</name>
<dbReference type="InterPro" id="IPR003333">
    <property type="entry name" value="CMAS"/>
</dbReference>
<dbReference type="EMBL" id="ASHL01000001">
    <property type="protein sequence ID" value="EPD14158.1"/>
    <property type="molecule type" value="Genomic_DNA"/>
</dbReference>
<dbReference type="GO" id="GO:0008610">
    <property type="term" value="P:lipid biosynthetic process"/>
    <property type="evidence" value="ECO:0007669"/>
    <property type="project" value="InterPro"/>
</dbReference>
<keyword evidence="2" id="KW-0489">Methyltransferase</keyword>
<dbReference type="RefSeq" id="WP_016389711.1">
    <property type="nucleotide sequence ID" value="NZ_KE646805.1"/>
</dbReference>
<comment type="caution">
    <text evidence="7">The sequence shown here is derived from an EMBL/GenBank/DDBJ whole genome shotgun (WGS) entry which is preliminary data.</text>
</comment>